<keyword evidence="7" id="KW-1185">Reference proteome</keyword>
<comment type="similarity">
    <text evidence="1 4">Belongs to the serpin family.</text>
</comment>
<dbReference type="CDD" id="cd19601">
    <property type="entry name" value="serpin42Da-like"/>
    <property type="match status" value="1"/>
</dbReference>
<dbReference type="InterPro" id="IPR042178">
    <property type="entry name" value="Serpin_sf_1"/>
</dbReference>
<dbReference type="Gene3D" id="3.30.497.10">
    <property type="entry name" value="Antithrombin, subunit I, domain 2"/>
    <property type="match status" value="1"/>
</dbReference>
<dbReference type="InterPro" id="IPR023796">
    <property type="entry name" value="Serpin_dom"/>
</dbReference>
<proteinExistence type="inferred from homology"/>
<dbReference type="InterPro" id="IPR000215">
    <property type="entry name" value="Serpin_fam"/>
</dbReference>
<dbReference type="Pfam" id="PF00079">
    <property type="entry name" value="Serpin"/>
    <property type="match status" value="1"/>
</dbReference>
<comment type="caution">
    <text evidence="6">The sequence shown here is derived from an EMBL/GenBank/DDBJ whole genome shotgun (WGS) entry which is preliminary data.</text>
</comment>
<dbReference type="SUPFAM" id="SSF56574">
    <property type="entry name" value="Serpins"/>
    <property type="match status" value="1"/>
</dbReference>
<name>A0ABQ8SMA4_PERAM</name>
<dbReference type="EMBL" id="JAJSOF020000023">
    <property type="protein sequence ID" value="KAJ4435298.1"/>
    <property type="molecule type" value="Genomic_DNA"/>
</dbReference>
<evidence type="ECO:0000313" key="6">
    <source>
        <dbReference type="EMBL" id="KAJ4435298.1"/>
    </source>
</evidence>
<sequence length="351" mass="39250">MMTSCVLRVQAVCSKEGNVFISPVSLEVVMALAYMGARGNTAQQIKQSVHLPEDGEDVKANFKALMGSLKSTENMTLEIANKIFTQEKYKILSEYRAVAEESFLSGAQELNFADSEGSRKIINSWVEEKTRDKIKDLIPPGILNDLTRLVLVNAVYFKGFWKRQFDAARTRPGPFHLNSKEEKTVPMMHLKAKFGYTESDELDSKILEMPYQANGISKLEEKLAGSNLSEILKHLPVREVEVTMPKFKLEETTDLNEILQKMGMTDMFSESRADFSGISGVRDLFVSKVLQKAFIEVNEEGSEAAAATAVVTMLRSMPRPPPQFIANHPFAFLIQDKESGIVLFAGRVSHV</sequence>
<dbReference type="PANTHER" id="PTHR11461">
    <property type="entry name" value="SERINE PROTEASE INHIBITOR, SERPIN"/>
    <property type="match status" value="1"/>
</dbReference>
<protein>
    <recommendedName>
        <fullName evidence="5">Serpin domain-containing protein</fullName>
    </recommendedName>
</protein>
<organism evidence="6 7">
    <name type="scientific">Periplaneta americana</name>
    <name type="common">American cockroach</name>
    <name type="synonym">Blatta americana</name>
    <dbReference type="NCBI Taxonomy" id="6978"/>
    <lineage>
        <taxon>Eukaryota</taxon>
        <taxon>Metazoa</taxon>
        <taxon>Ecdysozoa</taxon>
        <taxon>Arthropoda</taxon>
        <taxon>Hexapoda</taxon>
        <taxon>Insecta</taxon>
        <taxon>Pterygota</taxon>
        <taxon>Neoptera</taxon>
        <taxon>Polyneoptera</taxon>
        <taxon>Dictyoptera</taxon>
        <taxon>Blattodea</taxon>
        <taxon>Blattoidea</taxon>
        <taxon>Blattidae</taxon>
        <taxon>Blattinae</taxon>
        <taxon>Periplaneta</taxon>
    </lineage>
</organism>
<evidence type="ECO:0000256" key="3">
    <source>
        <dbReference type="ARBA" id="ARBA00022900"/>
    </source>
</evidence>
<gene>
    <name evidence="6" type="ORF">ANN_17908</name>
</gene>
<evidence type="ECO:0000259" key="5">
    <source>
        <dbReference type="SMART" id="SM00093"/>
    </source>
</evidence>
<dbReference type="Gene3D" id="2.30.39.10">
    <property type="entry name" value="Alpha-1-antitrypsin, domain 1"/>
    <property type="match status" value="1"/>
</dbReference>
<evidence type="ECO:0000256" key="2">
    <source>
        <dbReference type="ARBA" id="ARBA00022690"/>
    </source>
</evidence>
<reference evidence="6 7" key="1">
    <citation type="journal article" date="2022" name="Allergy">
        <title>Genome assembly and annotation of Periplaneta americana reveal a comprehensive cockroach allergen profile.</title>
        <authorList>
            <person name="Wang L."/>
            <person name="Xiong Q."/>
            <person name="Saelim N."/>
            <person name="Wang L."/>
            <person name="Nong W."/>
            <person name="Wan A.T."/>
            <person name="Shi M."/>
            <person name="Liu X."/>
            <person name="Cao Q."/>
            <person name="Hui J.H.L."/>
            <person name="Sookrung N."/>
            <person name="Leung T.F."/>
            <person name="Tungtrongchitr A."/>
            <person name="Tsui S.K.W."/>
        </authorList>
    </citation>
    <scope>NUCLEOTIDE SEQUENCE [LARGE SCALE GENOMIC DNA]</scope>
    <source>
        <strain evidence="6">PWHHKU_190912</strain>
    </source>
</reference>
<keyword evidence="3" id="KW-0722">Serine protease inhibitor</keyword>
<dbReference type="SMART" id="SM00093">
    <property type="entry name" value="SERPIN"/>
    <property type="match status" value="1"/>
</dbReference>
<dbReference type="InterPro" id="IPR036186">
    <property type="entry name" value="Serpin_sf"/>
</dbReference>
<evidence type="ECO:0000313" key="7">
    <source>
        <dbReference type="Proteomes" id="UP001148838"/>
    </source>
</evidence>
<evidence type="ECO:0000256" key="4">
    <source>
        <dbReference type="RuleBase" id="RU000411"/>
    </source>
</evidence>
<dbReference type="PANTHER" id="PTHR11461:SF211">
    <property type="entry name" value="GH10112P-RELATED"/>
    <property type="match status" value="1"/>
</dbReference>
<dbReference type="InterPro" id="IPR042185">
    <property type="entry name" value="Serpin_sf_2"/>
</dbReference>
<evidence type="ECO:0000256" key="1">
    <source>
        <dbReference type="ARBA" id="ARBA00009500"/>
    </source>
</evidence>
<accession>A0ABQ8SMA4</accession>
<dbReference type="Proteomes" id="UP001148838">
    <property type="component" value="Unassembled WGS sequence"/>
</dbReference>
<feature type="domain" description="Serpin" evidence="5">
    <location>
        <begin position="4"/>
        <end position="351"/>
    </location>
</feature>
<keyword evidence="2" id="KW-0646">Protease inhibitor</keyword>